<gene>
    <name evidence="1" type="ORF">NLI96_g8314</name>
</gene>
<evidence type="ECO:0000313" key="1">
    <source>
        <dbReference type="EMBL" id="KAJ3480491.1"/>
    </source>
</evidence>
<evidence type="ECO:0000313" key="2">
    <source>
        <dbReference type="Proteomes" id="UP001212997"/>
    </source>
</evidence>
<name>A0AAD5UXT4_9APHY</name>
<accession>A0AAD5UXT4</accession>
<keyword evidence="2" id="KW-1185">Reference proteome</keyword>
<reference evidence="1" key="1">
    <citation type="submission" date="2022-07" db="EMBL/GenBank/DDBJ databases">
        <title>Genome Sequence of Physisporinus lineatus.</title>
        <authorList>
            <person name="Buettner E."/>
        </authorList>
    </citation>
    <scope>NUCLEOTIDE SEQUENCE</scope>
    <source>
        <strain evidence="1">VT162</strain>
    </source>
</reference>
<organism evidence="1 2">
    <name type="scientific">Meripilus lineatus</name>
    <dbReference type="NCBI Taxonomy" id="2056292"/>
    <lineage>
        <taxon>Eukaryota</taxon>
        <taxon>Fungi</taxon>
        <taxon>Dikarya</taxon>
        <taxon>Basidiomycota</taxon>
        <taxon>Agaricomycotina</taxon>
        <taxon>Agaricomycetes</taxon>
        <taxon>Polyporales</taxon>
        <taxon>Meripilaceae</taxon>
        <taxon>Meripilus</taxon>
    </lineage>
</organism>
<dbReference type="EMBL" id="JANAWD010000372">
    <property type="protein sequence ID" value="KAJ3480491.1"/>
    <property type="molecule type" value="Genomic_DNA"/>
</dbReference>
<protein>
    <submittedName>
        <fullName evidence="1">Uncharacterized protein</fullName>
    </submittedName>
</protein>
<proteinExistence type="predicted"/>
<dbReference type="Proteomes" id="UP001212997">
    <property type="component" value="Unassembled WGS sequence"/>
</dbReference>
<dbReference type="AlphaFoldDB" id="A0AAD5UXT4"/>
<sequence>MSSHLLTRVFNPEVADGVAPYIQQFNFSEIDVNDSSKDDHMHLDLAPSFGTLNKNTIRNLDESVKIMIAGTMLRLKEHREKNGPMDWATINSVLMQNSLLVCLGDEVSRSSQLSKDGDDFLKYDGSADKEVVREVPEWFADLVRDQDVLDSTQIDINDIVKILEKVGATATSFDNLFYANESIEKTLIDIAILRFPDISNPYFKFYRIKLVVQAETRRYAFVTSKESRIHGTFNSCSYGPRHEIIEGLSTEARKKALEEAEHLFDD</sequence>
<comment type="caution">
    <text evidence="1">The sequence shown here is derived from an EMBL/GenBank/DDBJ whole genome shotgun (WGS) entry which is preliminary data.</text>
</comment>